<organism evidence="12 13">
    <name type="scientific">Candidatus Competibacter phosphatis</name>
    <dbReference type="NCBI Taxonomy" id="221280"/>
    <lineage>
        <taxon>Bacteria</taxon>
        <taxon>Pseudomonadati</taxon>
        <taxon>Pseudomonadota</taxon>
        <taxon>Gammaproteobacteria</taxon>
        <taxon>Candidatus Competibacteraceae</taxon>
        <taxon>Candidatus Competibacter</taxon>
    </lineage>
</organism>
<feature type="domain" description="ATP synthase F1 complex delta/epsilon subunit N-terminal" evidence="11">
    <location>
        <begin position="1"/>
        <end position="80"/>
    </location>
</feature>
<evidence type="ECO:0000313" key="13">
    <source>
        <dbReference type="Proteomes" id="UP000760480"/>
    </source>
</evidence>
<evidence type="ECO:0000256" key="5">
    <source>
        <dbReference type="ARBA" id="ARBA00022448"/>
    </source>
</evidence>
<evidence type="ECO:0000313" key="12">
    <source>
        <dbReference type="EMBL" id="NMQ18056.1"/>
    </source>
</evidence>
<keyword evidence="6" id="KW-0406">Ion transport</keyword>
<comment type="function">
    <text evidence="1">Produces ATP from ADP in the presence of a proton gradient across the membrane.</text>
</comment>
<dbReference type="SUPFAM" id="SSF51344">
    <property type="entry name" value="Epsilon subunit of F1F0-ATP synthase N-terminal domain"/>
    <property type="match status" value="1"/>
</dbReference>
<dbReference type="Pfam" id="PF02823">
    <property type="entry name" value="ATP-synt_DE_N"/>
    <property type="match status" value="1"/>
</dbReference>
<evidence type="ECO:0000256" key="6">
    <source>
        <dbReference type="ARBA" id="ARBA00023065"/>
    </source>
</evidence>
<dbReference type="InterPro" id="IPR020546">
    <property type="entry name" value="ATP_synth_F1_dsu/esu_N"/>
</dbReference>
<keyword evidence="8" id="KW-0066">ATP synthesis</keyword>
<dbReference type="Gene3D" id="2.60.15.10">
    <property type="entry name" value="F0F1 ATP synthase delta/epsilon subunit, N-terminal"/>
    <property type="match status" value="1"/>
</dbReference>
<dbReference type="EMBL" id="SPMZ01000007">
    <property type="protein sequence ID" value="NMQ18056.1"/>
    <property type="molecule type" value="Genomic_DNA"/>
</dbReference>
<evidence type="ECO:0000256" key="8">
    <source>
        <dbReference type="ARBA" id="ARBA00023196"/>
    </source>
</evidence>
<sequence length="130" mass="14451">MQLKVLTPTQTLVDEAATQVRAEGLEGAFCLLLRHRDWVAALVPGIVGFTTPAGLEQFVAVDQGVLSKRGVEVLIAVRRAVREGDLRRLRQVVDTEFRQLDDQEKAARGALARLEAGMMRRFLQLGEGRR</sequence>
<dbReference type="InterPro" id="IPR036771">
    <property type="entry name" value="ATPsynth_dsu/esu_N"/>
</dbReference>
<keyword evidence="8" id="KW-0139">CF(1)</keyword>
<gene>
    <name evidence="12" type="ORF">E4P82_01900</name>
</gene>
<evidence type="ECO:0000256" key="1">
    <source>
        <dbReference type="ARBA" id="ARBA00003543"/>
    </source>
</evidence>
<dbReference type="InterPro" id="IPR024037">
    <property type="entry name" value="Alt_ATP_synth_F1_esu"/>
</dbReference>
<evidence type="ECO:0000256" key="2">
    <source>
        <dbReference type="ARBA" id="ARBA00004184"/>
    </source>
</evidence>
<evidence type="ECO:0000256" key="4">
    <source>
        <dbReference type="ARBA" id="ARBA00014480"/>
    </source>
</evidence>
<dbReference type="Proteomes" id="UP000760480">
    <property type="component" value="Unassembled WGS sequence"/>
</dbReference>
<dbReference type="InterPro" id="IPR001469">
    <property type="entry name" value="ATP_synth_F1_dsu/esu"/>
</dbReference>
<keyword evidence="7" id="KW-0472">Membrane</keyword>
<accession>A0ABX1TFB4</accession>
<dbReference type="NCBIfam" id="TIGR03166">
    <property type="entry name" value="alt_F1F0_F1_eps"/>
    <property type="match status" value="1"/>
</dbReference>
<evidence type="ECO:0000256" key="10">
    <source>
        <dbReference type="ARBA" id="ARBA00031795"/>
    </source>
</evidence>
<keyword evidence="13" id="KW-1185">Reference proteome</keyword>
<evidence type="ECO:0000256" key="3">
    <source>
        <dbReference type="ARBA" id="ARBA00005712"/>
    </source>
</evidence>
<protein>
    <recommendedName>
        <fullName evidence="4">ATP synthase epsilon chain</fullName>
    </recommendedName>
    <alternativeName>
        <fullName evidence="10">ATP synthase F1 sector epsilon subunit</fullName>
    </alternativeName>
    <alternativeName>
        <fullName evidence="9">F-ATPase epsilon subunit</fullName>
    </alternativeName>
</protein>
<dbReference type="NCBIfam" id="NF004871">
    <property type="entry name" value="PRK06228.1"/>
    <property type="match status" value="1"/>
</dbReference>
<reference evidence="12 13" key="1">
    <citation type="submission" date="2019-03" db="EMBL/GenBank/DDBJ databases">
        <title>Metabolic reconstructions from genomes of highly enriched 'Candidatus Accumulibacter' and 'Candidatus Competibacter' bioreactor populations.</title>
        <authorList>
            <person name="Annavajhala M.K."/>
            <person name="Welles L."/>
            <person name="Abbas B."/>
            <person name="Sorokin D."/>
            <person name="Park H."/>
            <person name="Van Loosdrecht M."/>
            <person name="Chandran K."/>
        </authorList>
    </citation>
    <scope>NUCLEOTIDE SEQUENCE [LARGE SCALE GENOMIC DNA]</scope>
    <source>
        <strain evidence="12 13">SBR_G</strain>
    </source>
</reference>
<evidence type="ECO:0000259" key="11">
    <source>
        <dbReference type="Pfam" id="PF02823"/>
    </source>
</evidence>
<proteinExistence type="inferred from homology"/>
<name>A0ABX1TFB4_9GAMM</name>
<comment type="similarity">
    <text evidence="3">Belongs to the ATPase epsilon chain family.</text>
</comment>
<comment type="subcellular location">
    <subcellularLocation>
        <location evidence="2">Endomembrane system</location>
        <topology evidence="2">Peripheral membrane protein</topology>
    </subcellularLocation>
</comment>
<dbReference type="CDD" id="cd12152">
    <property type="entry name" value="F1-ATPase_delta"/>
    <property type="match status" value="1"/>
</dbReference>
<evidence type="ECO:0000256" key="9">
    <source>
        <dbReference type="ARBA" id="ARBA00030215"/>
    </source>
</evidence>
<evidence type="ECO:0000256" key="7">
    <source>
        <dbReference type="ARBA" id="ARBA00023136"/>
    </source>
</evidence>
<keyword evidence="5" id="KW-0813">Transport</keyword>
<comment type="caution">
    <text evidence="12">The sequence shown here is derived from an EMBL/GenBank/DDBJ whole genome shotgun (WGS) entry which is preliminary data.</text>
</comment>